<dbReference type="EMBL" id="JAFIMR010000002">
    <property type="protein sequence ID" value="KAI1881058.1"/>
    <property type="molecule type" value="Genomic_DNA"/>
</dbReference>
<name>A0A9P9WXE6_9PEZI</name>
<dbReference type="Pfam" id="PF09044">
    <property type="entry name" value="Kp4"/>
    <property type="match status" value="1"/>
</dbReference>
<gene>
    <name evidence="3" type="ORF">JX265_001298</name>
</gene>
<feature type="transmembrane region" description="Helical" evidence="1">
    <location>
        <begin position="6"/>
        <end position="26"/>
    </location>
</feature>
<organism evidence="3 4">
    <name type="scientific">Neoarthrinium moseri</name>
    <dbReference type="NCBI Taxonomy" id="1658444"/>
    <lineage>
        <taxon>Eukaryota</taxon>
        <taxon>Fungi</taxon>
        <taxon>Dikarya</taxon>
        <taxon>Ascomycota</taxon>
        <taxon>Pezizomycotina</taxon>
        <taxon>Sordariomycetes</taxon>
        <taxon>Xylariomycetidae</taxon>
        <taxon>Amphisphaeriales</taxon>
        <taxon>Apiosporaceae</taxon>
        <taxon>Neoarthrinium</taxon>
    </lineage>
</organism>
<comment type="caution">
    <text evidence="3">The sequence shown here is derived from an EMBL/GenBank/DDBJ whole genome shotgun (WGS) entry which is preliminary data.</text>
</comment>
<dbReference type="Proteomes" id="UP000829685">
    <property type="component" value="Unassembled WGS sequence"/>
</dbReference>
<dbReference type="InterPro" id="IPR011329">
    <property type="entry name" value="Killer_tox_Kp4/SMK"/>
</dbReference>
<dbReference type="Gene3D" id="3.30.430.10">
    <property type="entry name" value="Killer Toxin P4, subunit A"/>
    <property type="match status" value="1"/>
</dbReference>
<keyword evidence="4" id="KW-1185">Reference proteome</keyword>
<dbReference type="AlphaFoldDB" id="A0A9P9WXE6"/>
<keyword evidence="1" id="KW-1133">Transmembrane helix</keyword>
<sequence>MHLQQVTYISAIVALGLVSVSNGLGINCRGSSMCSTGDVLTAQNLRNSINGLPDDKYFKSGEHIACDPAGLANPIPWAPRIGGSICAFVQNKDGLNGKELKRLAQFIVDHGCKMCGSVPTDFPDKNDVKNGELTFNYVAKPKCREGLC</sequence>
<evidence type="ECO:0000313" key="3">
    <source>
        <dbReference type="EMBL" id="KAI1881058.1"/>
    </source>
</evidence>
<dbReference type="GO" id="GO:0005576">
    <property type="term" value="C:extracellular region"/>
    <property type="evidence" value="ECO:0007669"/>
    <property type="project" value="InterPro"/>
</dbReference>
<dbReference type="InterPro" id="IPR015131">
    <property type="entry name" value="Killer_tox_Kp4"/>
</dbReference>
<reference evidence="3" key="1">
    <citation type="submission" date="2021-03" db="EMBL/GenBank/DDBJ databases">
        <title>Revisited historic fungal species revealed as producer of novel bioactive compounds through whole genome sequencing and comparative genomics.</title>
        <authorList>
            <person name="Vignolle G.A."/>
            <person name="Hochenegger N."/>
            <person name="Mach R.L."/>
            <person name="Mach-Aigner A.R."/>
            <person name="Javad Rahimi M."/>
            <person name="Salim K.A."/>
            <person name="Chan C.M."/>
            <person name="Lim L.B.L."/>
            <person name="Cai F."/>
            <person name="Druzhinina I.S."/>
            <person name="U'Ren J.M."/>
            <person name="Derntl C."/>
        </authorList>
    </citation>
    <scope>NUCLEOTIDE SEQUENCE</scope>
    <source>
        <strain evidence="3">TUCIM 5799</strain>
    </source>
</reference>
<evidence type="ECO:0000313" key="4">
    <source>
        <dbReference type="Proteomes" id="UP000829685"/>
    </source>
</evidence>
<keyword evidence="1" id="KW-0472">Membrane</keyword>
<dbReference type="SUPFAM" id="SSF55221">
    <property type="entry name" value="Yeast killer toxins"/>
    <property type="match status" value="1"/>
</dbReference>
<accession>A0A9P9WXE6</accession>
<feature type="domain" description="Killer toxin Kp4" evidence="2">
    <location>
        <begin position="13"/>
        <end position="138"/>
    </location>
</feature>
<evidence type="ECO:0000259" key="2">
    <source>
        <dbReference type="Pfam" id="PF09044"/>
    </source>
</evidence>
<protein>
    <recommendedName>
        <fullName evidence="2">Killer toxin Kp4 domain-containing protein</fullName>
    </recommendedName>
</protein>
<proteinExistence type="predicted"/>
<keyword evidence="1" id="KW-0812">Transmembrane</keyword>
<evidence type="ECO:0000256" key="1">
    <source>
        <dbReference type="SAM" id="Phobius"/>
    </source>
</evidence>